<dbReference type="InterPro" id="IPR001054">
    <property type="entry name" value="A/G_cyclase"/>
</dbReference>
<evidence type="ECO:0000256" key="1">
    <source>
        <dbReference type="SAM" id="Phobius"/>
    </source>
</evidence>
<dbReference type="Pfam" id="PF13374">
    <property type="entry name" value="TPR_10"/>
    <property type="match status" value="1"/>
</dbReference>
<dbReference type="SMART" id="SM00028">
    <property type="entry name" value="TPR"/>
    <property type="match status" value="3"/>
</dbReference>
<accession>A0A382E952</accession>
<dbReference type="Gene3D" id="3.30.70.1230">
    <property type="entry name" value="Nucleotide cyclase"/>
    <property type="match status" value="1"/>
</dbReference>
<feature type="transmembrane region" description="Helical" evidence="1">
    <location>
        <begin position="187"/>
        <end position="208"/>
    </location>
</feature>
<dbReference type="GO" id="GO:0009190">
    <property type="term" value="P:cyclic nucleotide biosynthetic process"/>
    <property type="evidence" value="ECO:0007669"/>
    <property type="project" value="InterPro"/>
</dbReference>
<dbReference type="Pfam" id="PF13424">
    <property type="entry name" value="TPR_12"/>
    <property type="match status" value="1"/>
</dbReference>
<dbReference type="PROSITE" id="PS50125">
    <property type="entry name" value="GUANYLATE_CYCLASE_2"/>
    <property type="match status" value="1"/>
</dbReference>
<dbReference type="PROSITE" id="PS50005">
    <property type="entry name" value="TPR"/>
    <property type="match status" value="1"/>
</dbReference>
<sequence length="515" mass="57899">MPSSDKPTRRLAAIVFTDIVGFTKLTAEDQTKAAALLVKQRALLKPLVESMKGKWVKEIGDGLLLIFETVTDAVKCCIEIQQILKPIEHLNLRIGIHQGEILITENDVIGDDVNITARIEPFSAEGGIAISNKVNDALVREEEFVTKYLGKPKLKGVGQTVEVYCITSHDLPETNLSKVSAKLERKIPIWQIAVPALLVIGIAGYFIMPKKAVVVSVAVMYMEIIGDEEDQFLETITEDIIFNLSKALPGNLMVSEVSAVRKLKNKDLEVADIAKSLGVQYVFESSLQRSGDGFNLGCKLVEAKTGSDKFLNKWFIEANSLPSIVGVLVENIIGGLDIPMAAELRKIEYNPESYELYLKAIDLYARSDNIDQDLEAINMMKEAIDLDDKLIAAQLKLGIMYYDNGNYTDADFLYERSLKRSRQLEDNSNIAESLRKQGMLFRKQRQYDDALEKFNEALSIFKVMNDKSSMAKVMNSIAILYYKTKRLDEALEYWLQAYNTAKEFDDKLKISKYVN</sequence>
<dbReference type="Pfam" id="PF00211">
    <property type="entry name" value="Guanylate_cyc"/>
    <property type="match status" value="1"/>
</dbReference>
<feature type="domain" description="Guanylate cyclase" evidence="2">
    <location>
        <begin position="13"/>
        <end position="120"/>
    </location>
</feature>
<dbReference type="SUPFAM" id="SSF48452">
    <property type="entry name" value="TPR-like"/>
    <property type="match status" value="1"/>
</dbReference>
<dbReference type="GO" id="GO:0035556">
    <property type="term" value="P:intracellular signal transduction"/>
    <property type="evidence" value="ECO:0007669"/>
    <property type="project" value="InterPro"/>
</dbReference>
<dbReference type="SUPFAM" id="SSF55073">
    <property type="entry name" value="Nucleotide cyclase"/>
    <property type="match status" value="1"/>
</dbReference>
<feature type="non-terminal residue" evidence="3">
    <location>
        <position position="515"/>
    </location>
</feature>
<dbReference type="InterPro" id="IPR050697">
    <property type="entry name" value="Adenylyl/Guanylyl_Cyclase_3/4"/>
</dbReference>
<evidence type="ECO:0000259" key="2">
    <source>
        <dbReference type="PROSITE" id="PS50125"/>
    </source>
</evidence>
<dbReference type="AlphaFoldDB" id="A0A382E952"/>
<protein>
    <recommendedName>
        <fullName evidence="2">Guanylate cyclase domain-containing protein</fullName>
    </recommendedName>
</protein>
<reference evidence="3" key="1">
    <citation type="submission" date="2018-05" db="EMBL/GenBank/DDBJ databases">
        <authorList>
            <person name="Lanie J.A."/>
            <person name="Ng W.-L."/>
            <person name="Kazmierczak K.M."/>
            <person name="Andrzejewski T.M."/>
            <person name="Davidsen T.M."/>
            <person name="Wayne K.J."/>
            <person name="Tettelin H."/>
            <person name="Glass J.I."/>
            <person name="Rusch D."/>
            <person name="Podicherti R."/>
            <person name="Tsui H.-C.T."/>
            <person name="Winkler M.E."/>
        </authorList>
    </citation>
    <scope>NUCLEOTIDE SEQUENCE</scope>
</reference>
<gene>
    <name evidence="3" type="ORF">METZ01_LOCUS199746</name>
</gene>
<evidence type="ECO:0000313" key="3">
    <source>
        <dbReference type="EMBL" id="SVB46892.1"/>
    </source>
</evidence>
<dbReference type="InterPro" id="IPR029787">
    <property type="entry name" value="Nucleotide_cyclase"/>
</dbReference>
<keyword evidence="1" id="KW-0472">Membrane</keyword>
<keyword evidence="1" id="KW-0812">Transmembrane</keyword>
<dbReference type="SMART" id="SM00044">
    <property type="entry name" value="CYCc"/>
    <property type="match status" value="1"/>
</dbReference>
<name>A0A382E952_9ZZZZ</name>
<dbReference type="CDD" id="cd07302">
    <property type="entry name" value="CHD"/>
    <property type="match status" value="1"/>
</dbReference>
<proteinExistence type="predicted"/>
<dbReference type="EMBL" id="UINC01043196">
    <property type="protein sequence ID" value="SVB46892.1"/>
    <property type="molecule type" value="Genomic_DNA"/>
</dbReference>
<dbReference type="Gene3D" id="1.25.40.10">
    <property type="entry name" value="Tetratricopeptide repeat domain"/>
    <property type="match status" value="1"/>
</dbReference>
<keyword evidence="1" id="KW-1133">Transmembrane helix</keyword>
<organism evidence="3">
    <name type="scientific">marine metagenome</name>
    <dbReference type="NCBI Taxonomy" id="408172"/>
    <lineage>
        <taxon>unclassified sequences</taxon>
        <taxon>metagenomes</taxon>
        <taxon>ecological metagenomes</taxon>
    </lineage>
</organism>
<dbReference type="PANTHER" id="PTHR43081:SF1">
    <property type="entry name" value="ADENYLATE CYCLASE, TERMINAL-DIFFERENTIATION SPECIFIC"/>
    <property type="match status" value="1"/>
</dbReference>
<dbReference type="PANTHER" id="PTHR43081">
    <property type="entry name" value="ADENYLATE CYCLASE, TERMINAL-DIFFERENTIATION SPECIFIC-RELATED"/>
    <property type="match status" value="1"/>
</dbReference>
<dbReference type="InterPro" id="IPR019734">
    <property type="entry name" value="TPR_rpt"/>
</dbReference>
<dbReference type="InterPro" id="IPR011990">
    <property type="entry name" value="TPR-like_helical_dom_sf"/>
</dbReference>